<dbReference type="InterPro" id="IPR018247">
    <property type="entry name" value="EF_Hand_1_Ca_BS"/>
</dbReference>
<comment type="caution">
    <text evidence="2">The sequence shown here is derived from an EMBL/GenBank/DDBJ whole genome shotgun (WGS) entry which is preliminary data.</text>
</comment>
<dbReference type="PROSITE" id="PS00018">
    <property type="entry name" value="EF_HAND_1"/>
    <property type="match status" value="1"/>
</dbReference>
<gene>
    <name evidence="2" type="primary">CPK28</name>
    <name evidence="2" type="ORF">SNAT2548_LOCUS26038</name>
</gene>
<dbReference type="Proteomes" id="UP000604046">
    <property type="component" value="Unassembled WGS sequence"/>
</dbReference>
<keyword evidence="3" id="KW-1185">Reference proteome</keyword>
<dbReference type="EMBL" id="CAJNDS010002414">
    <property type="protein sequence ID" value="CAE7466167.1"/>
    <property type="molecule type" value="Genomic_DNA"/>
</dbReference>
<evidence type="ECO:0000313" key="2">
    <source>
        <dbReference type="EMBL" id="CAE7466167.1"/>
    </source>
</evidence>
<proteinExistence type="predicted"/>
<accession>A0A812S6H3</accession>
<dbReference type="AlphaFoldDB" id="A0A812S6H3"/>
<keyword evidence="1" id="KW-0732">Signal</keyword>
<protein>
    <submittedName>
        <fullName evidence="2">CPK28 protein</fullName>
    </submittedName>
</protein>
<evidence type="ECO:0000256" key="1">
    <source>
        <dbReference type="SAM" id="SignalP"/>
    </source>
</evidence>
<sequence>MNVAAVDTWSAWPWNWQWSQGRSGETGFELALVLFLQLLAVESEIASKVSVASPSWFTSQAAWTDVFYLAFLYLDVDCDGLLSADDLSVHLPGGSRARESSHACICKWRVSQEELSPSRSVFLTYSDFQQAVCSAATASCFPPLERRLPSIGTGACDVAWVQRMEAIEEVCRRFAHEEVQ</sequence>
<feature type="chain" id="PRO_5032520247" evidence="1">
    <location>
        <begin position="44"/>
        <end position="180"/>
    </location>
</feature>
<evidence type="ECO:0000313" key="3">
    <source>
        <dbReference type="Proteomes" id="UP000604046"/>
    </source>
</evidence>
<name>A0A812S6H3_9DINO</name>
<organism evidence="2 3">
    <name type="scientific">Symbiodinium natans</name>
    <dbReference type="NCBI Taxonomy" id="878477"/>
    <lineage>
        <taxon>Eukaryota</taxon>
        <taxon>Sar</taxon>
        <taxon>Alveolata</taxon>
        <taxon>Dinophyceae</taxon>
        <taxon>Suessiales</taxon>
        <taxon>Symbiodiniaceae</taxon>
        <taxon>Symbiodinium</taxon>
    </lineage>
</organism>
<reference evidence="2" key="1">
    <citation type="submission" date="2021-02" db="EMBL/GenBank/DDBJ databases">
        <authorList>
            <person name="Dougan E. K."/>
            <person name="Rhodes N."/>
            <person name="Thang M."/>
            <person name="Chan C."/>
        </authorList>
    </citation>
    <scope>NUCLEOTIDE SEQUENCE</scope>
</reference>
<feature type="signal peptide" evidence="1">
    <location>
        <begin position="1"/>
        <end position="43"/>
    </location>
</feature>